<feature type="compositionally biased region" description="Basic and acidic residues" evidence="1">
    <location>
        <begin position="85"/>
        <end position="112"/>
    </location>
</feature>
<protein>
    <submittedName>
        <fullName evidence="3">Uncharacterized protein</fullName>
    </submittedName>
</protein>
<dbReference type="RefSeq" id="WP_077751018.1">
    <property type="nucleotide sequence ID" value="NZ_CP014782.1"/>
</dbReference>
<sequence>MESKKKHIFDEVKNVKRLLNCLYVCCALLLILDFVIHRHVSHHWERLWAFYPIYGFLGCVALVLVASWMRRFLMRGQDYYNDEGIDYKPKSKGERQDLSQHRAKEEGHDVDA</sequence>
<proteinExistence type="predicted"/>
<reference evidence="3 4" key="1">
    <citation type="submission" date="2016-03" db="EMBL/GenBank/DDBJ databases">
        <title>Complete genome sequence of Shewanella psychrophila WP2, a deep sea bacterium isolated from west Pacific sediment.</title>
        <authorList>
            <person name="Xu G."/>
            <person name="Jian H."/>
        </authorList>
    </citation>
    <scope>NUCLEOTIDE SEQUENCE [LARGE SCALE GENOMIC DNA]</scope>
    <source>
        <strain evidence="3 4">WP2</strain>
    </source>
</reference>
<evidence type="ECO:0000256" key="1">
    <source>
        <dbReference type="SAM" id="MobiDB-lite"/>
    </source>
</evidence>
<feature type="region of interest" description="Disordered" evidence="1">
    <location>
        <begin position="81"/>
        <end position="112"/>
    </location>
</feature>
<dbReference type="EMBL" id="CP014782">
    <property type="protein sequence ID" value="AQS35697.1"/>
    <property type="molecule type" value="Genomic_DNA"/>
</dbReference>
<organism evidence="3 4">
    <name type="scientific">Shewanella psychrophila</name>
    <dbReference type="NCBI Taxonomy" id="225848"/>
    <lineage>
        <taxon>Bacteria</taxon>
        <taxon>Pseudomonadati</taxon>
        <taxon>Pseudomonadota</taxon>
        <taxon>Gammaproteobacteria</taxon>
        <taxon>Alteromonadales</taxon>
        <taxon>Shewanellaceae</taxon>
        <taxon>Shewanella</taxon>
    </lineage>
</organism>
<evidence type="ECO:0000313" key="3">
    <source>
        <dbReference type="EMBL" id="AQS35697.1"/>
    </source>
</evidence>
<evidence type="ECO:0000256" key="2">
    <source>
        <dbReference type="SAM" id="Phobius"/>
    </source>
</evidence>
<name>A0A1S6HJJ2_9GAMM</name>
<keyword evidence="2" id="KW-1133">Transmembrane helix</keyword>
<dbReference type="Proteomes" id="UP000189545">
    <property type="component" value="Chromosome"/>
</dbReference>
<keyword evidence="2" id="KW-0812">Transmembrane</keyword>
<accession>A0A1S6HJJ2</accession>
<feature type="transmembrane region" description="Helical" evidence="2">
    <location>
        <begin position="49"/>
        <end position="69"/>
    </location>
</feature>
<keyword evidence="4" id="KW-1185">Reference proteome</keyword>
<gene>
    <name evidence="3" type="ORF">Sps_00493</name>
</gene>
<dbReference type="AlphaFoldDB" id="A0A1S6HJJ2"/>
<evidence type="ECO:0000313" key="4">
    <source>
        <dbReference type="Proteomes" id="UP000189545"/>
    </source>
</evidence>
<keyword evidence="2" id="KW-0472">Membrane</keyword>
<dbReference type="OrthoDB" id="282116at2"/>
<feature type="transmembrane region" description="Helical" evidence="2">
    <location>
        <begin position="21"/>
        <end position="37"/>
    </location>
</feature>
<dbReference type="STRING" id="225848.Sps_00493"/>
<dbReference type="KEGG" id="spsw:Sps_00493"/>